<gene>
    <name evidence="1" type="ORF">BS50DRAFT_331960</name>
</gene>
<name>A0A2T2NUK6_CORCC</name>
<dbReference type="AlphaFoldDB" id="A0A2T2NUK6"/>
<dbReference type="Proteomes" id="UP000240883">
    <property type="component" value="Unassembled WGS sequence"/>
</dbReference>
<protein>
    <submittedName>
        <fullName evidence="1">Uncharacterized protein</fullName>
    </submittedName>
</protein>
<keyword evidence="2" id="KW-1185">Reference proteome</keyword>
<sequence length="57" mass="5890">MCNGHVCPHSGRLFVPAAWDDGREPTEGAPAAAHLRPHAQVTAEAPTPFAAPIHGAP</sequence>
<proteinExistence type="predicted"/>
<reference evidence="1 2" key="1">
    <citation type="journal article" date="2018" name="Front. Microbiol.">
        <title>Genome-Wide Analysis of Corynespora cassiicola Leaf Fall Disease Putative Effectors.</title>
        <authorList>
            <person name="Lopez D."/>
            <person name="Ribeiro S."/>
            <person name="Label P."/>
            <person name="Fumanal B."/>
            <person name="Venisse J.S."/>
            <person name="Kohler A."/>
            <person name="de Oliveira R.R."/>
            <person name="Labutti K."/>
            <person name="Lipzen A."/>
            <person name="Lail K."/>
            <person name="Bauer D."/>
            <person name="Ohm R.A."/>
            <person name="Barry K.W."/>
            <person name="Spatafora J."/>
            <person name="Grigoriev I.V."/>
            <person name="Martin F.M."/>
            <person name="Pujade-Renaud V."/>
        </authorList>
    </citation>
    <scope>NUCLEOTIDE SEQUENCE [LARGE SCALE GENOMIC DNA]</scope>
    <source>
        <strain evidence="1 2">Philippines</strain>
    </source>
</reference>
<dbReference type="EMBL" id="KZ678133">
    <property type="protein sequence ID" value="PSN69080.1"/>
    <property type="molecule type" value="Genomic_DNA"/>
</dbReference>
<evidence type="ECO:0000313" key="1">
    <source>
        <dbReference type="EMBL" id="PSN69080.1"/>
    </source>
</evidence>
<organism evidence="1 2">
    <name type="scientific">Corynespora cassiicola Philippines</name>
    <dbReference type="NCBI Taxonomy" id="1448308"/>
    <lineage>
        <taxon>Eukaryota</taxon>
        <taxon>Fungi</taxon>
        <taxon>Dikarya</taxon>
        <taxon>Ascomycota</taxon>
        <taxon>Pezizomycotina</taxon>
        <taxon>Dothideomycetes</taxon>
        <taxon>Pleosporomycetidae</taxon>
        <taxon>Pleosporales</taxon>
        <taxon>Corynesporascaceae</taxon>
        <taxon>Corynespora</taxon>
    </lineage>
</organism>
<accession>A0A2T2NUK6</accession>
<evidence type="ECO:0000313" key="2">
    <source>
        <dbReference type="Proteomes" id="UP000240883"/>
    </source>
</evidence>